<reference evidence="1" key="1">
    <citation type="journal article" date="2019" name="bioRxiv">
        <title>The Genome of the Zebra Mussel, Dreissena polymorpha: A Resource for Invasive Species Research.</title>
        <authorList>
            <person name="McCartney M.A."/>
            <person name="Auch B."/>
            <person name="Kono T."/>
            <person name="Mallez S."/>
            <person name="Zhang Y."/>
            <person name="Obille A."/>
            <person name="Becker A."/>
            <person name="Abrahante J.E."/>
            <person name="Garbe J."/>
            <person name="Badalamenti J.P."/>
            <person name="Herman A."/>
            <person name="Mangelson H."/>
            <person name="Liachko I."/>
            <person name="Sullivan S."/>
            <person name="Sone E.D."/>
            <person name="Koren S."/>
            <person name="Silverstein K.A.T."/>
            <person name="Beckman K.B."/>
            <person name="Gohl D.M."/>
        </authorList>
    </citation>
    <scope>NUCLEOTIDE SEQUENCE</scope>
    <source>
        <strain evidence="1">Duluth1</strain>
        <tissue evidence="1">Whole animal</tissue>
    </source>
</reference>
<comment type="caution">
    <text evidence="1">The sequence shown here is derived from an EMBL/GenBank/DDBJ whole genome shotgun (WGS) entry which is preliminary data.</text>
</comment>
<dbReference type="Proteomes" id="UP000828390">
    <property type="component" value="Unassembled WGS sequence"/>
</dbReference>
<keyword evidence="2" id="KW-1185">Reference proteome</keyword>
<gene>
    <name evidence="1" type="ORF">DPMN_124085</name>
</gene>
<reference evidence="1" key="2">
    <citation type="submission" date="2020-11" db="EMBL/GenBank/DDBJ databases">
        <authorList>
            <person name="McCartney M.A."/>
            <person name="Auch B."/>
            <person name="Kono T."/>
            <person name="Mallez S."/>
            <person name="Becker A."/>
            <person name="Gohl D.M."/>
            <person name="Silverstein K.A.T."/>
            <person name="Koren S."/>
            <person name="Bechman K.B."/>
            <person name="Herman A."/>
            <person name="Abrahante J.E."/>
            <person name="Garbe J."/>
        </authorList>
    </citation>
    <scope>NUCLEOTIDE SEQUENCE</scope>
    <source>
        <strain evidence="1">Duluth1</strain>
        <tissue evidence="1">Whole animal</tissue>
    </source>
</reference>
<organism evidence="1 2">
    <name type="scientific">Dreissena polymorpha</name>
    <name type="common">Zebra mussel</name>
    <name type="synonym">Mytilus polymorpha</name>
    <dbReference type="NCBI Taxonomy" id="45954"/>
    <lineage>
        <taxon>Eukaryota</taxon>
        <taxon>Metazoa</taxon>
        <taxon>Spiralia</taxon>
        <taxon>Lophotrochozoa</taxon>
        <taxon>Mollusca</taxon>
        <taxon>Bivalvia</taxon>
        <taxon>Autobranchia</taxon>
        <taxon>Heteroconchia</taxon>
        <taxon>Euheterodonta</taxon>
        <taxon>Imparidentia</taxon>
        <taxon>Neoheterodontei</taxon>
        <taxon>Myida</taxon>
        <taxon>Dreissenoidea</taxon>
        <taxon>Dreissenidae</taxon>
        <taxon>Dreissena</taxon>
    </lineage>
</organism>
<protein>
    <submittedName>
        <fullName evidence="1">Uncharacterized protein</fullName>
    </submittedName>
</protein>
<dbReference type="AlphaFoldDB" id="A0A9D4GS36"/>
<proteinExistence type="predicted"/>
<dbReference type="EMBL" id="JAIWYP010000005">
    <property type="protein sequence ID" value="KAH3822309.1"/>
    <property type="molecule type" value="Genomic_DNA"/>
</dbReference>
<name>A0A9D4GS36_DREPO</name>
<accession>A0A9D4GS36</accession>
<evidence type="ECO:0000313" key="2">
    <source>
        <dbReference type="Proteomes" id="UP000828390"/>
    </source>
</evidence>
<sequence length="84" mass="9305">MNCFPGLLRNNTDNQGINTTVPGPCTAGTWTIRAHPGCCHRPGSTLRFSTLQTAVEIIEHSRMFEDRRGDSRRLHGSYAGYDPS</sequence>
<evidence type="ECO:0000313" key="1">
    <source>
        <dbReference type="EMBL" id="KAH3822309.1"/>
    </source>
</evidence>